<evidence type="ECO:0000313" key="2">
    <source>
        <dbReference type="EMBL" id="KAK4254405.1"/>
    </source>
</evidence>
<gene>
    <name evidence="2" type="ORF">QN277_009791</name>
</gene>
<feature type="compositionally biased region" description="Basic and acidic residues" evidence="1">
    <location>
        <begin position="42"/>
        <end position="58"/>
    </location>
</feature>
<evidence type="ECO:0000313" key="3">
    <source>
        <dbReference type="Proteomes" id="UP001293593"/>
    </source>
</evidence>
<comment type="caution">
    <text evidence="2">The sequence shown here is derived from an EMBL/GenBank/DDBJ whole genome shotgun (WGS) entry which is preliminary data.</text>
</comment>
<sequence length="199" mass="22919">MKLPIDEHSASLGLPMTPKTRFLSQKDKSKAMSTKPILAEPEESHREIALEVPREKLDVNGPEEEEEQKGLLLPDGSSDEGEGRASEIVDVIPPTRFFKKKKLKINIHRPMGTRVVFDDEGNALPPLARIADTQTRKETLVLDPEQKAEYYMKMREEMKKVDKEDKLVQQQSRREKRIKRKMKLKEISAEEEDDDIISK</sequence>
<dbReference type="Proteomes" id="UP001293593">
    <property type="component" value="Unassembled WGS sequence"/>
</dbReference>
<dbReference type="AlphaFoldDB" id="A0AAE1JMV5"/>
<feature type="compositionally biased region" description="Basic residues" evidence="1">
    <location>
        <begin position="174"/>
        <end position="183"/>
    </location>
</feature>
<feature type="compositionally biased region" description="Acidic residues" evidence="1">
    <location>
        <begin position="189"/>
        <end position="199"/>
    </location>
</feature>
<accession>A0AAE1JMV5</accession>
<organism evidence="2 3">
    <name type="scientific">Acacia crassicarpa</name>
    <name type="common">northern wattle</name>
    <dbReference type="NCBI Taxonomy" id="499986"/>
    <lineage>
        <taxon>Eukaryota</taxon>
        <taxon>Viridiplantae</taxon>
        <taxon>Streptophyta</taxon>
        <taxon>Embryophyta</taxon>
        <taxon>Tracheophyta</taxon>
        <taxon>Spermatophyta</taxon>
        <taxon>Magnoliopsida</taxon>
        <taxon>eudicotyledons</taxon>
        <taxon>Gunneridae</taxon>
        <taxon>Pentapetalae</taxon>
        <taxon>rosids</taxon>
        <taxon>fabids</taxon>
        <taxon>Fabales</taxon>
        <taxon>Fabaceae</taxon>
        <taxon>Caesalpinioideae</taxon>
        <taxon>mimosoid clade</taxon>
        <taxon>Acacieae</taxon>
        <taxon>Acacia</taxon>
    </lineage>
</organism>
<proteinExistence type="predicted"/>
<dbReference type="EMBL" id="JAWXYG010000014">
    <property type="protein sequence ID" value="KAK4254405.1"/>
    <property type="molecule type" value="Genomic_DNA"/>
</dbReference>
<name>A0AAE1JMV5_9FABA</name>
<keyword evidence="3" id="KW-1185">Reference proteome</keyword>
<feature type="region of interest" description="Disordered" evidence="1">
    <location>
        <begin position="161"/>
        <end position="199"/>
    </location>
</feature>
<reference evidence="2" key="1">
    <citation type="submission" date="2023-10" db="EMBL/GenBank/DDBJ databases">
        <title>Chromosome-level genome of the transformable northern wattle, Acacia crassicarpa.</title>
        <authorList>
            <person name="Massaro I."/>
            <person name="Sinha N.R."/>
            <person name="Poethig S."/>
            <person name="Leichty A.R."/>
        </authorList>
    </citation>
    <scope>NUCLEOTIDE SEQUENCE</scope>
    <source>
        <strain evidence="2">Acra3RX</strain>
        <tissue evidence="2">Leaf</tissue>
    </source>
</reference>
<evidence type="ECO:0000256" key="1">
    <source>
        <dbReference type="SAM" id="MobiDB-lite"/>
    </source>
</evidence>
<feature type="region of interest" description="Disordered" evidence="1">
    <location>
        <begin position="1"/>
        <end position="87"/>
    </location>
</feature>
<protein>
    <submittedName>
        <fullName evidence="2">Uncharacterized protein</fullName>
    </submittedName>
</protein>